<sequence length="138" mass="15098">MRFMMLMFPANYCNAAPDARPSVEDIERMMHFNYSLQQAGVLLALDGIHPPSSAVRVSSVDGKVRVVDGPFAEAKEVVGGYWVIDVTSREEAVAWASRCPLSPGDTIEVRQVFEMADFSADAQKAVEGLHHDLGQSVT</sequence>
<dbReference type="PANTHER" id="PTHR35174">
    <property type="entry name" value="BLL7171 PROTEIN-RELATED"/>
    <property type="match status" value="1"/>
</dbReference>
<dbReference type="RefSeq" id="WP_115479681.1">
    <property type="nucleotide sequence ID" value="NZ_QRBF01000009.1"/>
</dbReference>
<reference evidence="3 4" key="1">
    <citation type="submission" date="2018-07" db="EMBL/GenBank/DDBJ databases">
        <title>Dyella monticola sp. nov. and Dyella psychrodurans sp. nov. isolated from monsoon evergreen broad-leaved forest soil of Dinghu Mountain, China.</title>
        <authorList>
            <person name="Gao Z."/>
            <person name="Qiu L."/>
        </authorList>
    </citation>
    <scope>NUCLEOTIDE SEQUENCE [LARGE SCALE GENOMIC DNA]</scope>
    <source>
        <strain evidence="3 4">4MSK11</strain>
    </source>
</reference>
<accession>A0A370WX22</accession>
<evidence type="ECO:0000259" key="2">
    <source>
        <dbReference type="Pfam" id="PF03795"/>
    </source>
</evidence>
<evidence type="ECO:0000313" key="3">
    <source>
        <dbReference type="EMBL" id="RDS80679.1"/>
    </source>
</evidence>
<dbReference type="AlphaFoldDB" id="A0A370WX22"/>
<dbReference type="Pfam" id="PF03795">
    <property type="entry name" value="YCII"/>
    <property type="match status" value="1"/>
</dbReference>
<dbReference type="Proteomes" id="UP000255334">
    <property type="component" value="Unassembled WGS sequence"/>
</dbReference>
<evidence type="ECO:0000313" key="4">
    <source>
        <dbReference type="Proteomes" id="UP000255334"/>
    </source>
</evidence>
<dbReference type="InterPro" id="IPR011008">
    <property type="entry name" value="Dimeric_a/b-barrel"/>
</dbReference>
<feature type="domain" description="YCII-related" evidence="2">
    <location>
        <begin position="7"/>
        <end position="115"/>
    </location>
</feature>
<dbReference type="OrthoDB" id="9807535at2"/>
<dbReference type="EMBL" id="QRBF01000009">
    <property type="protein sequence ID" value="RDS80679.1"/>
    <property type="molecule type" value="Genomic_DNA"/>
</dbReference>
<name>A0A370WX22_9GAMM</name>
<dbReference type="Gene3D" id="3.30.70.1060">
    <property type="entry name" value="Dimeric alpha+beta barrel"/>
    <property type="match status" value="1"/>
</dbReference>
<organism evidence="3 4">
    <name type="scientific">Dyella psychrodurans</name>
    <dbReference type="NCBI Taxonomy" id="1927960"/>
    <lineage>
        <taxon>Bacteria</taxon>
        <taxon>Pseudomonadati</taxon>
        <taxon>Pseudomonadota</taxon>
        <taxon>Gammaproteobacteria</taxon>
        <taxon>Lysobacterales</taxon>
        <taxon>Rhodanobacteraceae</taxon>
        <taxon>Dyella</taxon>
    </lineage>
</organism>
<comment type="caution">
    <text evidence="3">The sequence shown here is derived from an EMBL/GenBank/DDBJ whole genome shotgun (WGS) entry which is preliminary data.</text>
</comment>
<comment type="similarity">
    <text evidence="1">Belongs to the YciI family.</text>
</comment>
<dbReference type="PANTHER" id="PTHR35174:SF4">
    <property type="entry name" value="BLL7163 PROTEIN"/>
    <property type="match status" value="1"/>
</dbReference>
<dbReference type="InterPro" id="IPR005545">
    <property type="entry name" value="YCII"/>
</dbReference>
<dbReference type="SUPFAM" id="SSF54909">
    <property type="entry name" value="Dimeric alpha+beta barrel"/>
    <property type="match status" value="1"/>
</dbReference>
<keyword evidence="4" id="KW-1185">Reference proteome</keyword>
<evidence type="ECO:0000256" key="1">
    <source>
        <dbReference type="ARBA" id="ARBA00007689"/>
    </source>
</evidence>
<protein>
    <submittedName>
        <fullName evidence="3">YciI family protein</fullName>
    </submittedName>
</protein>
<gene>
    <name evidence="3" type="ORF">DWU99_19065</name>
</gene>
<proteinExistence type="inferred from homology"/>